<name>A0A3D8RAP4_9HELO</name>
<dbReference type="EMBL" id="PDLM01000008">
    <property type="protein sequence ID" value="RDW70951.1"/>
    <property type="molecule type" value="Genomic_DNA"/>
</dbReference>
<reference evidence="2 3" key="1">
    <citation type="journal article" date="2018" name="IMA Fungus">
        <title>IMA Genome-F 9: Draft genome sequence of Annulohypoxylon stygium, Aspergillus mulundensis, Berkeleyomyces basicola (syn. Thielaviopsis basicola), Ceratocystis smalleyi, two Cercospora beticola strains, Coleophoma cylindrospora, Fusarium fracticaudum, Phialophora cf. hyalina, and Morchella septimelata.</title>
        <authorList>
            <person name="Wingfield B.D."/>
            <person name="Bills G.F."/>
            <person name="Dong Y."/>
            <person name="Huang W."/>
            <person name="Nel W.J."/>
            <person name="Swalarsk-Parry B.S."/>
            <person name="Vaghefi N."/>
            <person name="Wilken P.M."/>
            <person name="An Z."/>
            <person name="de Beer Z.W."/>
            <person name="De Vos L."/>
            <person name="Chen L."/>
            <person name="Duong T.A."/>
            <person name="Gao Y."/>
            <person name="Hammerbacher A."/>
            <person name="Kikkert J.R."/>
            <person name="Li Y."/>
            <person name="Li H."/>
            <person name="Li K."/>
            <person name="Li Q."/>
            <person name="Liu X."/>
            <person name="Ma X."/>
            <person name="Naidoo K."/>
            <person name="Pethybridge S.J."/>
            <person name="Sun J."/>
            <person name="Steenkamp E.T."/>
            <person name="van der Nest M.A."/>
            <person name="van Wyk S."/>
            <person name="Wingfield M.J."/>
            <person name="Xiong C."/>
            <person name="Yue Q."/>
            <person name="Zhang X."/>
        </authorList>
    </citation>
    <scope>NUCLEOTIDE SEQUENCE [LARGE SCALE GENOMIC DNA]</scope>
    <source>
        <strain evidence="2 3">BP6252</strain>
    </source>
</reference>
<dbReference type="AlphaFoldDB" id="A0A3D8RAP4"/>
<comment type="caution">
    <text evidence="2">The sequence shown here is derived from an EMBL/GenBank/DDBJ whole genome shotgun (WGS) entry which is preliminary data.</text>
</comment>
<proteinExistence type="predicted"/>
<sequence length="231" mass="23424">MKLVYSYLLLPLFHQLALTYPISVPSNAIVVSGEYTPDTVAARGEPFESFDKRAAKATSTKTSAAKAASTTKAAAKAATTTKAAAKAASTTKASAQSVQSAVSGFASDANTVSSSLNSLLTTTNTATIKSLATTAFARETNENSQRAVLAAASGTAATAANALIVKNTPIVLKGLQAIIDNPTAATAKSNVATISKARNANILPSITTLSNAALKAVGLTQNAQKFTATNV</sequence>
<dbReference type="STRING" id="1849047.A0A3D8RAP4"/>
<accession>A0A3D8RAP4</accession>
<dbReference type="Proteomes" id="UP000256645">
    <property type="component" value="Unassembled WGS sequence"/>
</dbReference>
<evidence type="ECO:0000313" key="2">
    <source>
        <dbReference type="EMBL" id="RDW70951.1"/>
    </source>
</evidence>
<keyword evidence="1" id="KW-0732">Signal</keyword>
<organism evidence="2 3">
    <name type="scientific">Coleophoma cylindrospora</name>
    <dbReference type="NCBI Taxonomy" id="1849047"/>
    <lineage>
        <taxon>Eukaryota</taxon>
        <taxon>Fungi</taxon>
        <taxon>Dikarya</taxon>
        <taxon>Ascomycota</taxon>
        <taxon>Pezizomycotina</taxon>
        <taxon>Leotiomycetes</taxon>
        <taxon>Helotiales</taxon>
        <taxon>Dermateaceae</taxon>
        <taxon>Coleophoma</taxon>
    </lineage>
</organism>
<protein>
    <submittedName>
        <fullName evidence="2">Uncharacterized protein</fullName>
    </submittedName>
</protein>
<gene>
    <name evidence="2" type="ORF">BP6252_07514</name>
</gene>
<evidence type="ECO:0000256" key="1">
    <source>
        <dbReference type="SAM" id="SignalP"/>
    </source>
</evidence>
<feature type="chain" id="PRO_5017732819" evidence="1">
    <location>
        <begin position="20"/>
        <end position="231"/>
    </location>
</feature>
<keyword evidence="3" id="KW-1185">Reference proteome</keyword>
<dbReference type="OrthoDB" id="2118427at2759"/>
<evidence type="ECO:0000313" key="3">
    <source>
        <dbReference type="Proteomes" id="UP000256645"/>
    </source>
</evidence>
<feature type="signal peptide" evidence="1">
    <location>
        <begin position="1"/>
        <end position="19"/>
    </location>
</feature>